<evidence type="ECO:0000313" key="8">
    <source>
        <dbReference type="Proteomes" id="UP000663866"/>
    </source>
</evidence>
<keyword evidence="2" id="KW-0479">Metal-binding</keyword>
<dbReference type="InterPro" id="IPR012337">
    <property type="entry name" value="RNaseH-like_sf"/>
</dbReference>
<proteinExistence type="predicted"/>
<evidence type="ECO:0000256" key="5">
    <source>
        <dbReference type="ARBA" id="ARBA00023242"/>
    </source>
</evidence>
<accession>A0A820E8Y9</accession>
<dbReference type="Pfam" id="PF05699">
    <property type="entry name" value="Dimer_Tnp_hAT"/>
    <property type="match status" value="1"/>
</dbReference>
<dbReference type="PANTHER" id="PTHR46481">
    <property type="entry name" value="ZINC FINGER BED DOMAIN-CONTAINING PROTEIN 4"/>
    <property type="match status" value="1"/>
</dbReference>
<keyword evidence="3" id="KW-0863">Zinc-finger</keyword>
<dbReference type="Gene3D" id="1.10.10.1070">
    <property type="entry name" value="Zinc finger, BED domain-containing"/>
    <property type="match status" value="1"/>
</dbReference>
<gene>
    <name evidence="7" type="ORF">OVN521_LOCUS28629</name>
</gene>
<keyword evidence="4" id="KW-0862">Zinc</keyword>
<name>A0A820E8Y9_9BILA</name>
<dbReference type="SUPFAM" id="SSF140996">
    <property type="entry name" value="Hermes dimerisation domain"/>
    <property type="match status" value="1"/>
</dbReference>
<dbReference type="EMBL" id="CAJOBG010008434">
    <property type="protein sequence ID" value="CAF4243171.1"/>
    <property type="molecule type" value="Genomic_DNA"/>
</dbReference>
<reference evidence="7" key="1">
    <citation type="submission" date="2021-02" db="EMBL/GenBank/DDBJ databases">
        <authorList>
            <person name="Nowell W R."/>
        </authorList>
    </citation>
    <scope>NUCLEOTIDE SEQUENCE</scope>
</reference>
<evidence type="ECO:0000256" key="3">
    <source>
        <dbReference type="ARBA" id="ARBA00022771"/>
    </source>
</evidence>
<dbReference type="GO" id="GO:0005634">
    <property type="term" value="C:nucleus"/>
    <property type="evidence" value="ECO:0007669"/>
    <property type="project" value="UniProtKB-SubCell"/>
</dbReference>
<dbReference type="SUPFAM" id="SSF53098">
    <property type="entry name" value="Ribonuclease H-like"/>
    <property type="match status" value="1"/>
</dbReference>
<evidence type="ECO:0000256" key="4">
    <source>
        <dbReference type="ARBA" id="ARBA00022833"/>
    </source>
</evidence>
<evidence type="ECO:0000256" key="2">
    <source>
        <dbReference type="ARBA" id="ARBA00022723"/>
    </source>
</evidence>
<evidence type="ECO:0000313" key="7">
    <source>
        <dbReference type="EMBL" id="CAF4243171.1"/>
    </source>
</evidence>
<dbReference type="PANTHER" id="PTHR46481:SF10">
    <property type="entry name" value="ZINC FINGER BED DOMAIN-CONTAINING PROTEIN 39"/>
    <property type="match status" value="1"/>
</dbReference>
<protein>
    <recommendedName>
        <fullName evidence="6">HAT C-terminal dimerisation domain-containing protein</fullName>
    </recommendedName>
</protein>
<evidence type="ECO:0000259" key="6">
    <source>
        <dbReference type="Pfam" id="PF05699"/>
    </source>
</evidence>
<dbReference type="Proteomes" id="UP000663866">
    <property type="component" value="Unassembled WGS sequence"/>
</dbReference>
<keyword evidence="5" id="KW-0539">Nucleus</keyword>
<sequence>MDADIDTESVIEVSPVNRTRTPTSTDSSLLFEKLDKIDDKAPQKIIQMKDRIQHELKKDSDEFKILPRDKSQSKQSSADWWAVFGIPTQTQDEKCYSMKNYIACIHCKTVYRYTNTLSTSESAIHLTQSTLSNYAFKYKPRDGSDKNVKSKCNDLIVRWISNNIRPFSIVDDEGLHELLQFFYELGVCRKDADLRIKDFMSSRYTISRHVHSMAEQTRTRFREMLSEPLENEALTLSPDLWTDQFRQISYLGILKSCLSVYRITDLGDVNWVCDRGANILKFFRQNFIEPIKCYAHRLNNLLSHAFVNNDSNDDDDDEELLSTLMNTIDQLFEEPVERNRLLETINSCKILVKYDKKHQADKTGGCATSLKQESSSRWLSLYNCLASILDNYEAISIVFKEKNKLNLIQIISKLALAQLLLLLLPLRCATRDIQNDQYPTLYLVQPFHQLLINTYSSYMKLHKFALDFDPDHFQSFCNTYPNEETEPSAVYVVNRRLHSNNYLCQIFPRKNPQVIGGYRNVRLFDDRHYFATFRHPKHRDMKSVSSAKKVEILSRLRTILMNMKPISNTDDIIVSRDQEQRKRFKSLNDYIADFEEDTMRRLAEQTMRNDDNNEATVSSQDSCFSTEYTFTTATYQVSKPDEIDQYCAMKIPCSLIGKDPMLFWSQKSVQEFLPLLSRFARTIHAIPPTSASTERMFSISGWTLNNRRTNLLPSHLDDILVIRSGLRIETRNNDE</sequence>
<comment type="caution">
    <text evidence="7">The sequence shown here is derived from an EMBL/GenBank/DDBJ whole genome shotgun (WGS) entry which is preliminary data.</text>
</comment>
<organism evidence="7 8">
    <name type="scientific">Rotaria magnacalcarata</name>
    <dbReference type="NCBI Taxonomy" id="392030"/>
    <lineage>
        <taxon>Eukaryota</taxon>
        <taxon>Metazoa</taxon>
        <taxon>Spiralia</taxon>
        <taxon>Gnathifera</taxon>
        <taxon>Rotifera</taxon>
        <taxon>Eurotatoria</taxon>
        <taxon>Bdelloidea</taxon>
        <taxon>Philodinida</taxon>
        <taxon>Philodinidae</taxon>
        <taxon>Rotaria</taxon>
    </lineage>
</organism>
<dbReference type="InterPro" id="IPR008906">
    <property type="entry name" value="HATC_C_dom"/>
</dbReference>
<comment type="subcellular location">
    <subcellularLocation>
        <location evidence="1">Nucleus</location>
    </subcellularLocation>
</comment>
<feature type="domain" description="HAT C-terminal dimerisation" evidence="6">
    <location>
        <begin position="659"/>
        <end position="724"/>
    </location>
</feature>
<dbReference type="AlphaFoldDB" id="A0A820E8Y9"/>
<keyword evidence="8" id="KW-1185">Reference proteome</keyword>
<dbReference type="GO" id="GO:0008270">
    <property type="term" value="F:zinc ion binding"/>
    <property type="evidence" value="ECO:0007669"/>
    <property type="project" value="UniProtKB-KW"/>
</dbReference>
<evidence type="ECO:0000256" key="1">
    <source>
        <dbReference type="ARBA" id="ARBA00004123"/>
    </source>
</evidence>
<dbReference type="GO" id="GO:0046983">
    <property type="term" value="F:protein dimerization activity"/>
    <property type="evidence" value="ECO:0007669"/>
    <property type="project" value="InterPro"/>
</dbReference>
<dbReference type="InterPro" id="IPR052035">
    <property type="entry name" value="ZnF_BED_domain_contain"/>
</dbReference>